<dbReference type="PANTHER" id="PTHR33845">
    <property type="entry name" value="C2H2-TYPE DOMAIN-CONTAINING PROTEIN"/>
    <property type="match status" value="1"/>
</dbReference>
<dbReference type="PANTHER" id="PTHR33845:SF1">
    <property type="entry name" value="C2H2-TYPE DOMAIN-CONTAINING PROTEIN"/>
    <property type="match status" value="1"/>
</dbReference>
<gene>
    <name evidence="2" type="ORF">MGAL_10B050297</name>
</gene>
<organism evidence="2 3">
    <name type="scientific">Mytilus galloprovincialis</name>
    <name type="common">Mediterranean mussel</name>
    <dbReference type="NCBI Taxonomy" id="29158"/>
    <lineage>
        <taxon>Eukaryota</taxon>
        <taxon>Metazoa</taxon>
        <taxon>Spiralia</taxon>
        <taxon>Lophotrochozoa</taxon>
        <taxon>Mollusca</taxon>
        <taxon>Bivalvia</taxon>
        <taxon>Autobranchia</taxon>
        <taxon>Pteriomorphia</taxon>
        <taxon>Mytilida</taxon>
        <taxon>Mytiloidea</taxon>
        <taxon>Mytilidae</taxon>
        <taxon>Mytilinae</taxon>
        <taxon>Mytilus</taxon>
    </lineage>
</organism>
<dbReference type="InterPro" id="IPR013087">
    <property type="entry name" value="Znf_C2H2_type"/>
</dbReference>
<evidence type="ECO:0000313" key="2">
    <source>
        <dbReference type="EMBL" id="VDI26364.1"/>
    </source>
</evidence>
<dbReference type="Proteomes" id="UP000596742">
    <property type="component" value="Unassembled WGS sequence"/>
</dbReference>
<dbReference type="EMBL" id="UYJE01004239">
    <property type="protein sequence ID" value="VDI26364.1"/>
    <property type="molecule type" value="Genomic_DNA"/>
</dbReference>
<protein>
    <recommendedName>
        <fullName evidence="1">C2H2-type domain-containing protein</fullName>
    </recommendedName>
</protein>
<dbReference type="AlphaFoldDB" id="A0A8B6DZ68"/>
<feature type="domain" description="C2H2-type" evidence="1">
    <location>
        <begin position="585"/>
        <end position="609"/>
    </location>
</feature>
<dbReference type="OrthoDB" id="6130713at2759"/>
<proteinExistence type="predicted"/>
<name>A0A8B6DZ68_MYTGA</name>
<keyword evidence="3" id="KW-1185">Reference proteome</keyword>
<accession>A0A8B6DZ68</accession>
<comment type="caution">
    <text evidence="2">The sequence shown here is derived from an EMBL/GenBank/DDBJ whole genome shotgun (WGS) entry which is preliminary data.</text>
</comment>
<reference evidence="2" key="1">
    <citation type="submission" date="2018-11" db="EMBL/GenBank/DDBJ databases">
        <authorList>
            <person name="Alioto T."/>
            <person name="Alioto T."/>
        </authorList>
    </citation>
    <scope>NUCLEOTIDE SEQUENCE</scope>
</reference>
<sequence>MMTGQFNQCAFDDCCKGTELFSLKECNKDTISHLRFFKCGTDMNIPESLLILNRAGLGLRLSNVIDKYICNQHRQQYGLQWKRKKRTCCHPLHDIAKSAKVARGINLTQSREIWLKLNLNIAVGSGVCRRCIESHKNELQIGTHMKEELRGYSFWFKSNLSPIKLETSIDTLKKVVSNLGTNGMITSKVDDLNESLDTLKLHLKNEFQNHLSSESDCNEHCIHLALSEKGCEHVHTTTCQPCSRMYQIKDELQNLMTSNFPDINSKEKEEFEHDISVSTEKIWAWRDHLIRTVNQDSCKKDLLQNLQSHEVLIIADWAMKYIPQTFRETQSEWFGKQGISWHMICALVRKPQSENDSNDEDDKNYDIYSMVHIVEEQKQGWHIVSQIFSSAFKMLKSIHPHLRDVYIRSDNAGCYHALPLLSYLWKFRNDLSLNVKQYNFSEAQSGKDLCDSRTGTCRLHMLNFINEGNDITNGMEMKQALESHGGIRNTYISVVTVASETQPVLYGQIKNLQISKFNNFSFEDEGMIAYKTYGIEGELVKATDMTRISNKLMIFDTNLTIGDPKQPEEKPASKKAIKQNSTFPCFEPDCLLVFKKEDQLITHISIGKHVFDNEKIDNISDTCKRLWYSKCQDIRFLNKPLMSTVGSEQMQVQTNNNYSQAPGYALKKRKKAVRFSPKVKEYLIVLFNVGEESGKKPSPYTVSKQMRNETDLQGDRIFSPSEWLSHQQIRSFFGNLCMKKQTVDKSKDKSVKLVKIEDNQEDDEDLQNVLSSLEANEHNTILSEIVSVLTV</sequence>
<evidence type="ECO:0000313" key="3">
    <source>
        <dbReference type="Proteomes" id="UP000596742"/>
    </source>
</evidence>
<evidence type="ECO:0000259" key="1">
    <source>
        <dbReference type="PROSITE" id="PS00028"/>
    </source>
</evidence>
<dbReference type="PROSITE" id="PS00028">
    <property type="entry name" value="ZINC_FINGER_C2H2_1"/>
    <property type="match status" value="1"/>
</dbReference>